<dbReference type="EMBL" id="UOFH01000092">
    <property type="protein sequence ID" value="VAW59609.1"/>
    <property type="molecule type" value="Genomic_DNA"/>
</dbReference>
<protein>
    <submittedName>
        <fullName evidence="1">Uncharacterized protein</fullName>
    </submittedName>
</protein>
<gene>
    <name evidence="1" type="ORF">MNBD_GAMMA08-2631</name>
</gene>
<sequence>MDTTNIFDIELPEYGRTDCSPKLKRDFIGFKISAPELISLNKNKKVPICGAYQLSNSVSNILGGNLIKETTIIFVNKKTNVPFSFNLIPNKEPITGGRKDIPDNLPELSAVNILKPEKTIIGTYFNIDALMFSDDFPNEEAVYIVYAINRSLKSNVIEVEIIK</sequence>
<evidence type="ECO:0000313" key="1">
    <source>
        <dbReference type="EMBL" id="VAW59609.1"/>
    </source>
</evidence>
<organism evidence="1">
    <name type="scientific">hydrothermal vent metagenome</name>
    <dbReference type="NCBI Taxonomy" id="652676"/>
    <lineage>
        <taxon>unclassified sequences</taxon>
        <taxon>metagenomes</taxon>
        <taxon>ecological metagenomes</taxon>
    </lineage>
</organism>
<proteinExistence type="predicted"/>
<name>A0A3B0XDF3_9ZZZZ</name>
<reference evidence="1" key="1">
    <citation type="submission" date="2018-06" db="EMBL/GenBank/DDBJ databases">
        <authorList>
            <person name="Zhirakovskaya E."/>
        </authorList>
    </citation>
    <scope>NUCLEOTIDE SEQUENCE</scope>
</reference>
<dbReference type="AlphaFoldDB" id="A0A3B0XDF3"/>
<accession>A0A3B0XDF3</accession>